<dbReference type="InterPro" id="IPR036736">
    <property type="entry name" value="ACP-like_sf"/>
</dbReference>
<dbReference type="Pfam" id="PF00501">
    <property type="entry name" value="AMP-binding"/>
    <property type="match status" value="1"/>
</dbReference>
<keyword evidence="8" id="KW-1185">Reference proteome</keyword>
<dbReference type="Pfam" id="PF13193">
    <property type="entry name" value="AMP-binding_C"/>
    <property type="match status" value="1"/>
</dbReference>
<dbReference type="SUPFAM" id="SSF56801">
    <property type="entry name" value="Acetyl-CoA synthetase-like"/>
    <property type="match status" value="1"/>
</dbReference>
<comment type="caution">
    <text evidence="7">The sequence shown here is derived from an EMBL/GenBank/DDBJ whole genome shotgun (WGS) entry which is preliminary data.</text>
</comment>
<evidence type="ECO:0000256" key="5">
    <source>
        <dbReference type="SAM" id="Phobius"/>
    </source>
</evidence>
<dbReference type="InterPro" id="IPR020806">
    <property type="entry name" value="PKS_PP-bd"/>
</dbReference>
<dbReference type="GO" id="GO:0031177">
    <property type="term" value="F:phosphopantetheine binding"/>
    <property type="evidence" value="ECO:0007669"/>
    <property type="project" value="InterPro"/>
</dbReference>
<dbReference type="GO" id="GO:0047527">
    <property type="term" value="F:2,3-dihydroxybenzoate-serine ligase activity"/>
    <property type="evidence" value="ECO:0007669"/>
    <property type="project" value="TreeGrafter"/>
</dbReference>
<evidence type="ECO:0000313" key="8">
    <source>
        <dbReference type="Proteomes" id="UP000555564"/>
    </source>
</evidence>
<dbReference type="GO" id="GO:0043041">
    <property type="term" value="P:amino acid activation for nonribosomal peptide biosynthetic process"/>
    <property type="evidence" value="ECO:0007669"/>
    <property type="project" value="TreeGrafter"/>
</dbReference>
<organism evidence="7 8">
    <name type="scientific">Sphaerisporangium rubeum</name>
    <dbReference type="NCBI Taxonomy" id="321317"/>
    <lineage>
        <taxon>Bacteria</taxon>
        <taxon>Bacillati</taxon>
        <taxon>Actinomycetota</taxon>
        <taxon>Actinomycetes</taxon>
        <taxon>Streptosporangiales</taxon>
        <taxon>Streptosporangiaceae</taxon>
        <taxon>Sphaerisporangium</taxon>
    </lineage>
</organism>
<reference evidence="7 8" key="1">
    <citation type="submission" date="2020-08" db="EMBL/GenBank/DDBJ databases">
        <title>Sequencing the genomes of 1000 actinobacteria strains.</title>
        <authorList>
            <person name="Klenk H.-P."/>
        </authorList>
    </citation>
    <scope>NUCLEOTIDE SEQUENCE [LARGE SCALE GENOMIC DNA]</scope>
    <source>
        <strain evidence="7 8">DSM 44936</strain>
    </source>
</reference>
<dbReference type="InterPro" id="IPR009081">
    <property type="entry name" value="PP-bd_ACP"/>
</dbReference>
<dbReference type="SMART" id="SM00823">
    <property type="entry name" value="PKS_PP"/>
    <property type="match status" value="1"/>
</dbReference>
<dbReference type="CDD" id="cd05930">
    <property type="entry name" value="A_NRPS"/>
    <property type="match status" value="1"/>
</dbReference>
<dbReference type="FunFam" id="2.30.38.10:FF:000001">
    <property type="entry name" value="Non-ribosomal peptide synthetase PvdI"/>
    <property type="match status" value="1"/>
</dbReference>
<dbReference type="SUPFAM" id="SSF53474">
    <property type="entry name" value="alpha/beta-Hydrolases"/>
    <property type="match status" value="1"/>
</dbReference>
<dbReference type="InterPro" id="IPR023213">
    <property type="entry name" value="CAT-like_dom_sf"/>
</dbReference>
<keyword evidence="5" id="KW-0472">Membrane</keyword>
<dbReference type="Pfam" id="PF00975">
    <property type="entry name" value="Thioesterase"/>
    <property type="match status" value="1"/>
</dbReference>
<dbReference type="SMART" id="SM00824">
    <property type="entry name" value="PKS_TE"/>
    <property type="match status" value="1"/>
</dbReference>
<dbReference type="EMBL" id="JACHIU010000001">
    <property type="protein sequence ID" value="MBB6472094.1"/>
    <property type="molecule type" value="Genomic_DNA"/>
</dbReference>
<dbReference type="SUPFAM" id="SSF103473">
    <property type="entry name" value="MFS general substrate transporter"/>
    <property type="match status" value="1"/>
</dbReference>
<dbReference type="Gene3D" id="3.40.50.980">
    <property type="match status" value="2"/>
</dbReference>
<comment type="cofactor">
    <cofactor evidence="1">
        <name>pantetheine 4'-phosphate</name>
        <dbReference type="ChEBI" id="CHEBI:47942"/>
    </cofactor>
</comment>
<dbReference type="PANTHER" id="PTHR45527:SF1">
    <property type="entry name" value="FATTY ACID SYNTHASE"/>
    <property type="match status" value="1"/>
</dbReference>
<dbReference type="InterPro" id="IPR006162">
    <property type="entry name" value="Ppantetheine_attach_site"/>
</dbReference>
<dbReference type="GO" id="GO:0005829">
    <property type="term" value="C:cytosol"/>
    <property type="evidence" value="ECO:0007669"/>
    <property type="project" value="TreeGrafter"/>
</dbReference>
<feature type="region of interest" description="Disordered" evidence="4">
    <location>
        <begin position="1355"/>
        <end position="1389"/>
    </location>
</feature>
<dbReference type="GO" id="GO:0022857">
    <property type="term" value="F:transmembrane transporter activity"/>
    <property type="evidence" value="ECO:0007669"/>
    <property type="project" value="InterPro"/>
</dbReference>
<feature type="transmembrane region" description="Helical" evidence="5">
    <location>
        <begin position="1555"/>
        <end position="1575"/>
    </location>
</feature>
<feature type="transmembrane region" description="Helical" evidence="5">
    <location>
        <begin position="1428"/>
        <end position="1449"/>
    </location>
</feature>
<dbReference type="CDD" id="cd19531">
    <property type="entry name" value="LCL_NRPS-like"/>
    <property type="match status" value="1"/>
</dbReference>
<dbReference type="InterPro" id="IPR001242">
    <property type="entry name" value="Condensation_dom"/>
</dbReference>
<feature type="compositionally biased region" description="Low complexity" evidence="4">
    <location>
        <begin position="22"/>
        <end position="32"/>
    </location>
</feature>
<feature type="compositionally biased region" description="Gly residues" evidence="4">
    <location>
        <begin position="1374"/>
        <end position="1386"/>
    </location>
</feature>
<feature type="transmembrane region" description="Helical" evidence="5">
    <location>
        <begin position="1487"/>
        <end position="1508"/>
    </location>
</feature>
<dbReference type="SUPFAM" id="SSF52777">
    <property type="entry name" value="CoA-dependent acyltransferases"/>
    <property type="match status" value="2"/>
</dbReference>
<dbReference type="InterPro" id="IPR029058">
    <property type="entry name" value="AB_hydrolase_fold"/>
</dbReference>
<dbReference type="Pfam" id="PF00668">
    <property type="entry name" value="Condensation"/>
    <property type="match status" value="1"/>
</dbReference>
<dbReference type="Gene3D" id="2.30.38.10">
    <property type="entry name" value="Luciferase, Domain 3"/>
    <property type="match status" value="1"/>
</dbReference>
<evidence type="ECO:0000256" key="2">
    <source>
        <dbReference type="ARBA" id="ARBA00022450"/>
    </source>
</evidence>
<feature type="transmembrane region" description="Helical" evidence="5">
    <location>
        <begin position="1693"/>
        <end position="1715"/>
    </location>
</feature>
<dbReference type="InterPro" id="IPR045851">
    <property type="entry name" value="AMP-bd_C_sf"/>
</dbReference>
<dbReference type="InterPro" id="IPR010071">
    <property type="entry name" value="AA_adenyl_dom"/>
</dbReference>
<dbReference type="PROSITE" id="PS50075">
    <property type="entry name" value="CARRIER"/>
    <property type="match status" value="1"/>
</dbReference>
<feature type="domain" description="Carrier" evidence="6">
    <location>
        <begin position="996"/>
        <end position="1072"/>
    </location>
</feature>
<feature type="transmembrane region" description="Helical" evidence="5">
    <location>
        <begin position="1608"/>
        <end position="1632"/>
    </location>
</feature>
<dbReference type="Pfam" id="PF00550">
    <property type="entry name" value="PP-binding"/>
    <property type="match status" value="1"/>
</dbReference>
<dbReference type="GO" id="GO:0072330">
    <property type="term" value="P:monocarboxylic acid biosynthetic process"/>
    <property type="evidence" value="ECO:0007669"/>
    <property type="project" value="UniProtKB-ARBA"/>
</dbReference>
<dbReference type="Gene3D" id="3.30.559.10">
    <property type="entry name" value="Chloramphenicol acetyltransferase-like domain"/>
    <property type="match status" value="1"/>
</dbReference>
<keyword evidence="3" id="KW-0597">Phosphoprotein</keyword>
<sequence>MTTSPSPAKQALLAQRLRRRPTATTLTVAPRPEGTEPPLSHAQERLWFLEQYLPGTPAYTVSCTVRIDGPLDAEAMRRAVHEVTARHESLRSRFLTTEDGTPRLVVDPEPATGFRVTTAGSVESARAQVSAELAIPFDLAAGPLMRVLLVRLAPDDHVLLIAAHHAVTDGWSSDILLDELLTLHGGGSLSPLPVQYGDYALWQRRRVGTAAYRADVDYWRQRLAGVPPLELPADLPRPAEQTFAGAARPFRLDPDLTRAVRALAEAHGATPYMTMLAAFQALLGRWSGQTDFAVGSPVSGRGLPELDGLVGMFVNTLAMRAELAGNPTFAELLDRTRDAALDAFSHQALPFDQLVNELDVVRDVSRPAVFQVMFALQNYGSGRPAGSGGPSPSPFAADTVVSRFDLSLYLHETADGFEGALVYNTALFHEDTIDRMGAGLSTLLRSAVADPRTRLADLDILPGAERARLPELSTAPPPAPFRDDQGEAAAELLHELVSAQAARTPDAPAVIFGDETLGYGLLERRAGHLARRLRDAGVRPGDRVAVCLEQSAGLAVALLGVLKAGAAYVPLDPQQPAERVWYMIGDAGARTVITSAEARGPLPPGLTEITLDDAGTGDDQVPAPVDAAVTPDDLAYVIYTSGTTGRPKGVAVQHRELVTYLAGIRERLAVEPGSAFALLQSLAFDFGVTIFYLALLTGGRLHLIPSRTSARELAGYFARHPADYLKMTPSHLAALLAEATPAELLPRRLLLLGGEASGWAWARDLAALGHCAVVNHYGPTESTVGMTTFTVDPDADVAGTTLPIGRPLPGAHVHVLDERLRPVPVGLTGEIHLGGPRLARGYLGRPGLTAERFVPDPCGEPGARMYRTGDLGRWLPDGSLQFLGRRDLQVKVRGYRVELGEIDSVLSACPGVAQAVADLRDGRLVGYLLPEDKPGAERLPAAEVRAWLSERLPSYMIPARYVWLDHLPLKAHGKVDRAALPDPGDERADAGAEFVPPRTPAEETVAAIWADVLGVAEVGALDDFFELGGHSLLAMQVLARLRKAAPEHRITLMDLFKHTTVEQTAALLESGPGSRSGGLLHRLTPARAATTTLVCAPYGGGSAVIYKPLADALPEDWALYSIAVPGHELGEEAMPPDEVARTCADEILATISGPVALYGHCGLGAMIVAEIARLLEKEGRRLEAVYLGGIFPFARKEGRLTRLRHRLDDLRGHQGRVNALTAAGLDVSDLSAEELRLIVANRRDGTRAAERYFTRLFEEEADPLTAPVVAVAGERDPVMEFYQERYREWHVLSPVTACVVIDEAAHFFLRYRAEELAEIVTRVHPAIEAGTTAPIERGGAGQETWWLEGLSAPGRETGAEEHEAGDLAVPDAAGGSGAGTSGGPSRGGPAPSMRRFFGVAAGQGISIIGSALTEFAIPIWIYLTTGSLVDFALFSVLALVPGMLVAPLAGTIVDRSDRRHVMLAGDVCAGGTQLALGVLLWTGNLAIWHIYPLLAVLSVALAFQRIAYGSAIPQLVPKRFLGHANGVVGMMNGVAQLVVPLAAAALMALIGLEGILVIDVISYTIAVVSLLLIRFPSAMAWRRRESMTAEMVNGFRYSWGNKGFRRMITFFAVVNLFMAALFLMISPLVLSFGSLTDVGTVAFFGGLGVFTGGLAMAMWGGPRVRRFRGQLMFTLSLAVCAVVVGVQEHLVPIATGVFGLFLSLTLLNGVYTTIVQVKIPQRYHGRVFALNQLVAFSTLPIGYAVIAPLGTALFEPMLMDGGALAGTVGQLIGTGEGRGIGLLYVLLGTAIALCVLVARRRRVLWDFDDLVPDAPPDDLIGWQTLRDRGVLGKAG</sequence>
<feature type="transmembrane region" description="Helical" evidence="5">
    <location>
        <begin position="1727"/>
        <end position="1749"/>
    </location>
</feature>
<dbReference type="InterPro" id="IPR000873">
    <property type="entry name" value="AMP-dep_synth/lig_dom"/>
</dbReference>
<dbReference type="GO" id="GO:0009366">
    <property type="term" value="C:enterobactin synthetase complex"/>
    <property type="evidence" value="ECO:0007669"/>
    <property type="project" value="TreeGrafter"/>
</dbReference>
<dbReference type="Gene3D" id="3.40.50.1820">
    <property type="entry name" value="alpha/beta hydrolase"/>
    <property type="match status" value="1"/>
</dbReference>
<feature type="transmembrane region" description="Helical" evidence="5">
    <location>
        <begin position="1396"/>
        <end position="1422"/>
    </location>
</feature>
<dbReference type="InterPro" id="IPR036259">
    <property type="entry name" value="MFS_trans_sf"/>
</dbReference>
<feature type="transmembrane region" description="Helical" evidence="5">
    <location>
        <begin position="1638"/>
        <end position="1659"/>
    </location>
</feature>
<dbReference type="PROSITE" id="PS00455">
    <property type="entry name" value="AMP_BINDING"/>
    <property type="match status" value="1"/>
</dbReference>
<dbReference type="Gene3D" id="1.20.1250.20">
    <property type="entry name" value="MFS general substrate transporter like domains"/>
    <property type="match status" value="1"/>
</dbReference>
<evidence type="ECO:0000259" key="6">
    <source>
        <dbReference type="PROSITE" id="PS50075"/>
    </source>
</evidence>
<dbReference type="NCBIfam" id="TIGR01733">
    <property type="entry name" value="AA-adenyl-dom"/>
    <property type="match status" value="1"/>
</dbReference>
<dbReference type="CDD" id="cd06173">
    <property type="entry name" value="MFS_MefA_like"/>
    <property type="match status" value="1"/>
</dbReference>
<feature type="transmembrane region" description="Helical" evidence="5">
    <location>
        <begin position="1780"/>
        <end position="1798"/>
    </location>
</feature>
<gene>
    <name evidence="7" type="ORF">BJ992_001525</name>
</gene>
<protein>
    <submittedName>
        <fullName evidence="7">Amino acid adenylation domain-containing protein</fullName>
    </submittedName>
</protein>
<feature type="transmembrane region" description="Helical" evidence="5">
    <location>
        <begin position="1520"/>
        <end position="1549"/>
    </location>
</feature>
<dbReference type="InterPro" id="IPR025110">
    <property type="entry name" value="AMP-bd_C"/>
</dbReference>
<dbReference type="GO" id="GO:0009239">
    <property type="term" value="P:enterobactin biosynthetic process"/>
    <property type="evidence" value="ECO:0007669"/>
    <property type="project" value="TreeGrafter"/>
</dbReference>
<dbReference type="FunFam" id="3.40.50.980:FF:000001">
    <property type="entry name" value="Non-ribosomal peptide synthetase"/>
    <property type="match status" value="1"/>
</dbReference>
<evidence type="ECO:0000256" key="1">
    <source>
        <dbReference type="ARBA" id="ARBA00001957"/>
    </source>
</evidence>
<dbReference type="Proteomes" id="UP000555564">
    <property type="component" value="Unassembled WGS sequence"/>
</dbReference>
<feature type="transmembrane region" description="Helical" evidence="5">
    <location>
        <begin position="1671"/>
        <end position="1687"/>
    </location>
</feature>
<dbReference type="PROSITE" id="PS00012">
    <property type="entry name" value="PHOSPHOPANTETHEINE"/>
    <property type="match status" value="1"/>
</dbReference>
<dbReference type="Gene3D" id="3.30.559.30">
    <property type="entry name" value="Nonribosomal peptide synthetase, condensation domain"/>
    <property type="match status" value="1"/>
</dbReference>
<dbReference type="InterPro" id="IPR020802">
    <property type="entry name" value="TesA-like"/>
</dbReference>
<evidence type="ECO:0000256" key="3">
    <source>
        <dbReference type="ARBA" id="ARBA00022553"/>
    </source>
</evidence>
<evidence type="ECO:0000313" key="7">
    <source>
        <dbReference type="EMBL" id="MBB6472094.1"/>
    </source>
</evidence>
<accession>A0A7X0IBD5</accession>
<dbReference type="Gene3D" id="1.10.1200.10">
    <property type="entry name" value="ACP-like"/>
    <property type="match status" value="1"/>
</dbReference>
<dbReference type="InterPro" id="IPR011701">
    <property type="entry name" value="MFS"/>
</dbReference>
<evidence type="ECO:0000256" key="4">
    <source>
        <dbReference type="SAM" id="MobiDB-lite"/>
    </source>
</evidence>
<dbReference type="InterPro" id="IPR001031">
    <property type="entry name" value="Thioesterase"/>
</dbReference>
<keyword evidence="2" id="KW-0596">Phosphopantetheine</keyword>
<dbReference type="InterPro" id="IPR020845">
    <property type="entry name" value="AMP-binding_CS"/>
</dbReference>
<keyword evidence="5" id="KW-0812">Transmembrane</keyword>
<keyword evidence="5" id="KW-1133">Transmembrane helix</keyword>
<feature type="region of interest" description="Disordered" evidence="4">
    <location>
        <begin position="18"/>
        <end position="39"/>
    </location>
</feature>
<dbReference type="PANTHER" id="PTHR45527">
    <property type="entry name" value="NONRIBOSOMAL PEPTIDE SYNTHETASE"/>
    <property type="match status" value="1"/>
</dbReference>
<dbReference type="RefSeq" id="WP_184979204.1">
    <property type="nucleotide sequence ID" value="NZ_BAAALO010000017.1"/>
</dbReference>
<name>A0A7X0IBD5_9ACTN</name>
<dbReference type="Gene3D" id="3.30.300.30">
    <property type="match status" value="1"/>
</dbReference>
<proteinExistence type="predicted"/>
<dbReference type="FunFam" id="1.10.1200.10:FF:000016">
    <property type="entry name" value="Non-ribosomal peptide synthase"/>
    <property type="match status" value="1"/>
</dbReference>
<dbReference type="GO" id="GO:0008610">
    <property type="term" value="P:lipid biosynthetic process"/>
    <property type="evidence" value="ECO:0007669"/>
    <property type="project" value="UniProtKB-ARBA"/>
</dbReference>
<dbReference type="FunFam" id="3.40.50.12780:FF:000012">
    <property type="entry name" value="Non-ribosomal peptide synthetase"/>
    <property type="match status" value="1"/>
</dbReference>
<dbReference type="Pfam" id="PF07690">
    <property type="entry name" value="MFS_1"/>
    <property type="match status" value="1"/>
</dbReference>